<protein>
    <submittedName>
        <fullName evidence="1">Uncharacterized protein</fullName>
    </submittedName>
</protein>
<dbReference type="STRING" id="1122938.SAMN05660772_02717"/>
<evidence type="ECO:0000313" key="1">
    <source>
        <dbReference type="EMBL" id="SMB87315.1"/>
    </source>
</evidence>
<accession>A0A1W1V1W7</accession>
<dbReference type="Proteomes" id="UP000192408">
    <property type="component" value="Unassembled WGS sequence"/>
</dbReference>
<sequence length="56" mass="6389">MKKSIEFSAKEVYERTGKAMELLINAAPKMLNDDRFLCKGQEAHGRKKIHKNKNAA</sequence>
<evidence type="ECO:0000313" key="2">
    <source>
        <dbReference type="Proteomes" id="UP000192408"/>
    </source>
</evidence>
<name>A0A1W1V1W7_9PAST</name>
<reference evidence="2" key="1">
    <citation type="submission" date="2017-04" db="EMBL/GenBank/DDBJ databases">
        <authorList>
            <person name="Varghese N."/>
            <person name="Submissions S."/>
        </authorList>
    </citation>
    <scope>NUCLEOTIDE SEQUENCE [LARGE SCALE GENOMIC DNA]</scope>
    <source>
        <strain evidence="2">DSM 23072</strain>
    </source>
</reference>
<dbReference type="EMBL" id="FWWV01000032">
    <property type="protein sequence ID" value="SMB87315.1"/>
    <property type="molecule type" value="Genomic_DNA"/>
</dbReference>
<keyword evidence="2" id="KW-1185">Reference proteome</keyword>
<dbReference type="RefSeq" id="WP_159460744.1">
    <property type="nucleotide sequence ID" value="NZ_FWWV01000032.1"/>
</dbReference>
<organism evidence="1 2">
    <name type="scientific">Pasteurella testudinis DSM 23072</name>
    <dbReference type="NCBI Taxonomy" id="1122938"/>
    <lineage>
        <taxon>Bacteria</taxon>
        <taxon>Pseudomonadati</taxon>
        <taxon>Pseudomonadota</taxon>
        <taxon>Gammaproteobacteria</taxon>
        <taxon>Pasteurellales</taxon>
        <taxon>Pasteurellaceae</taxon>
        <taxon>Pasteurella</taxon>
    </lineage>
</organism>
<proteinExistence type="predicted"/>
<gene>
    <name evidence="1" type="ORF">SAMN05660772_02717</name>
</gene>
<dbReference type="AlphaFoldDB" id="A0A1W1V1W7"/>